<dbReference type="RefSeq" id="WP_311427732.1">
    <property type="nucleotide sequence ID" value="NZ_JAVRIA010000005.1"/>
</dbReference>
<proteinExistence type="predicted"/>
<feature type="transmembrane region" description="Helical" evidence="1">
    <location>
        <begin position="214"/>
        <end position="238"/>
    </location>
</feature>
<evidence type="ECO:0000313" key="2">
    <source>
        <dbReference type="EMBL" id="MDT0558967.1"/>
    </source>
</evidence>
<comment type="caution">
    <text evidence="2">The sequence shown here is derived from an EMBL/GenBank/DDBJ whole genome shotgun (WGS) entry which is preliminary data.</text>
</comment>
<dbReference type="InterPro" id="IPR022134">
    <property type="entry name" value="DUF3667"/>
</dbReference>
<dbReference type="Proteomes" id="UP001259492">
    <property type="component" value="Unassembled WGS sequence"/>
</dbReference>
<name>A0ABU2YLC2_9FLAO</name>
<feature type="transmembrane region" description="Helical" evidence="1">
    <location>
        <begin position="156"/>
        <end position="176"/>
    </location>
</feature>
<evidence type="ECO:0000313" key="3">
    <source>
        <dbReference type="Proteomes" id="UP001259492"/>
    </source>
</evidence>
<keyword evidence="1" id="KW-0812">Transmembrane</keyword>
<reference evidence="2 3" key="1">
    <citation type="submission" date="2023-09" db="EMBL/GenBank/DDBJ databases">
        <authorList>
            <person name="Rey-Velasco X."/>
        </authorList>
    </citation>
    <scope>NUCLEOTIDE SEQUENCE [LARGE SCALE GENOMIC DNA]</scope>
    <source>
        <strain evidence="2 3">W332</strain>
    </source>
</reference>
<feature type="transmembrane region" description="Helical" evidence="1">
    <location>
        <begin position="76"/>
        <end position="98"/>
    </location>
</feature>
<gene>
    <name evidence="2" type="ORF">RM697_09930</name>
</gene>
<sequence>MNNKATCKNCNSDFFGSYCNNCGQRKSVNKVTFSEISQDFIDTVFSVNAPLWVTIKALFLNPGKLFREYLAGKRKAFYKPVAFFVLITIAYIILFSLYDFDVNNPSQERELKLIAQAEQSAFRNFNNLLFIYVFNLGFTIKLFFYKNYSLIEYITISFYIIGVYTLLLSVTTPIAYLGDFSLFMIPTVLMVLYLIYSFTSFFNKRDFFTIIKIIVAFAISTVLFFPMAFAISLLIVWLKTI</sequence>
<protein>
    <submittedName>
        <fullName evidence="2">DUF3667 domain-containing protein</fullName>
    </submittedName>
</protein>
<dbReference type="EMBL" id="JAVRIA010000005">
    <property type="protein sequence ID" value="MDT0558967.1"/>
    <property type="molecule type" value="Genomic_DNA"/>
</dbReference>
<accession>A0ABU2YLC2</accession>
<evidence type="ECO:0000256" key="1">
    <source>
        <dbReference type="SAM" id="Phobius"/>
    </source>
</evidence>
<keyword evidence="1" id="KW-0472">Membrane</keyword>
<feature type="transmembrane region" description="Helical" evidence="1">
    <location>
        <begin position="182"/>
        <end position="202"/>
    </location>
</feature>
<dbReference type="Pfam" id="PF12412">
    <property type="entry name" value="DUF3667"/>
    <property type="match status" value="1"/>
</dbReference>
<feature type="transmembrane region" description="Helical" evidence="1">
    <location>
        <begin position="125"/>
        <end position="144"/>
    </location>
</feature>
<keyword evidence="1" id="KW-1133">Transmembrane helix</keyword>
<keyword evidence="3" id="KW-1185">Reference proteome</keyword>
<organism evidence="2 3">
    <name type="scientific">Microcosmobacter mediterraneus</name>
    <dbReference type="NCBI Taxonomy" id="3075607"/>
    <lineage>
        <taxon>Bacteria</taxon>
        <taxon>Pseudomonadati</taxon>
        <taxon>Bacteroidota</taxon>
        <taxon>Flavobacteriia</taxon>
        <taxon>Flavobacteriales</taxon>
        <taxon>Flavobacteriaceae</taxon>
        <taxon>Microcosmobacter</taxon>
    </lineage>
</organism>